<keyword evidence="6" id="KW-0414">Isoprene biosynthesis</keyword>
<dbReference type="GO" id="GO:0016114">
    <property type="term" value="P:terpenoid biosynthetic process"/>
    <property type="evidence" value="ECO:0007669"/>
    <property type="project" value="InterPro"/>
</dbReference>
<feature type="active site" evidence="6">
    <location>
        <position position="161"/>
    </location>
</feature>
<keyword evidence="5 6" id="KW-0067">ATP-binding</keyword>
<dbReference type="Gene3D" id="3.30.230.10">
    <property type="match status" value="1"/>
</dbReference>
<evidence type="ECO:0000256" key="5">
    <source>
        <dbReference type="ARBA" id="ARBA00022840"/>
    </source>
</evidence>
<dbReference type="InterPro" id="IPR036554">
    <property type="entry name" value="GHMP_kinase_C_sf"/>
</dbReference>
<dbReference type="GO" id="GO:0005524">
    <property type="term" value="F:ATP binding"/>
    <property type="evidence" value="ECO:0007669"/>
    <property type="project" value="UniProtKB-UniRule"/>
</dbReference>
<dbReference type="Pfam" id="PF00288">
    <property type="entry name" value="GHMP_kinases_N"/>
    <property type="match status" value="1"/>
</dbReference>
<comment type="function">
    <text evidence="6">Catalyzes the phosphorylation of the position 2 hydroxy group of 4-diphosphocytidyl-2C-methyl-D-erythritol.</text>
</comment>
<dbReference type="GO" id="GO:0019288">
    <property type="term" value="P:isopentenyl diphosphate biosynthetic process, methylerythritol 4-phosphate pathway"/>
    <property type="evidence" value="ECO:0007669"/>
    <property type="project" value="UniProtKB-UniRule"/>
</dbReference>
<dbReference type="EC" id="2.7.1.148" evidence="6"/>
<keyword evidence="9" id="KW-1185">Reference proteome</keyword>
<gene>
    <name evidence="6 8" type="primary">ispE</name>
    <name evidence="8" type="ORF">Pla163_17590</name>
</gene>
<keyword evidence="2 6" id="KW-0808">Transferase</keyword>
<keyword evidence="4 6" id="KW-0418">Kinase</keyword>
<protein>
    <recommendedName>
        <fullName evidence="1 6">4-diphosphocytidyl-2-C-methyl-D-erythritol kinase</fullName>
        <shortName evidence="6">CMK</shortName>
        <ecNumber evidence="6">2.7.1.148</ecNumber>
    </recommendedName>
    <alternativeName>
        <fullName evidence="6">4-(cytidine-5'-diphospho)-2-C-methyl-D-erythritol kinase</fullName>
    </alternativeName>
</protein>
<feature type="active site" evidence="6">
    <location>
        <position position="14"/>
    </location>
</feature>
<dbReference type="Proteomes" id="UP000319342">
    <property type="component" value="Chromosome"/>
</dbReference>
<accession>A0A518CZJ6</accession>
<dbReference type="PANTHER" id="PTHR43527">
    <property type="entry name" value="4-DIPHOSPHOCYTIDYL-2-C-METHYL-D-ERYTHRITOL KINASE, CHLOROPLASTIC"/>
    <property type="match status" value="1"/>
</dbReference>
<reference evidence="8 9" key="1">
    <citation type="submission" date="2019-02" db="EMBL/GenBank/DDBJ databases">
        <title>Deep-cultivation of Planctomycetes and their phenomic and genomic characterization uncovers novel biology.</title>
        <authorList>
            <person name="Wiegand S."/>
            <person name="Jogler M."/>
            <person name="Boedeker C."/>
            <person name="Pinto D."/>
            <person name="Vollmers J."/>
            <person name="Rivas-Marin E."/>
            <person name="Kohn T."/>
            <person name="Peeters S.H."/>
            <person name="Heuer A."/>
            <person name="Rast P."/>
            <person name="Oberbeckmann S."/>
            <person name="Bunk B."/>
            <person name="Jeske O."/>
            <person name="Meyerdierks A."/>
            <person name="Storesund J.E."/>
            <person name="Kallscheuer N."/>
            <person name="Luecker S."/>
            <person name="Lage O.M."/>
            <person name="Pohl T."/>
            <person name="Merkel B.J."/>
            <person name="Hornburger P."/>
            <person name="Mueller R.-W."/>
            <person name="Bruemmer F."/>
            <person name="Labrenz M."/>
            <person name="Spormann A.M."/>
            <person name="Op den Camp H."/>
            <person name="Overmann J."/>
            <person name="Amann R."/>
            <person name="Jetten M.S.M."/>
            <person name="Mascher T."/>
            <person name="Medema M.H."/>
            <person name="Devos D.P."/>
            <person name="Kaster A.-K."/>
            <person name="Ovreas L."/>
            <person name="Rohde M."/>
            <person name="Galperin M.Y."/>
            <person name="Jogler C."/>
        </authorList>
    </citation>
    <scope>NUCLEOTIDE SEQUENCE [LARGE SCALE GENOMIC DNA]</scope>
    <source>
        <strain evidence="8 9">Pla163</strain>
    </source>
</reference>
<dbReference type="HAMAP" id="MF_00061">
    <property type="entry name" value="IspE"/>
    <property type="match status" value="1"/>
</dbReference>
<dbReference type="InterPro" id="IPR006204">
    <property type="entry name" value="GHMP_kinase_N_dom"/>
</dbReference>
<dbReference type="EMBL" id="CP036290">
    <property type="protein sequence ID" value="QDU84648.1"/>
    <property type="molecule type" value="Genomic_DNA"/>
</dbReference>
<evidence type="ECO:0000256" key="1">
    <source>
        <dbReference type="ARBA" id="ARBA00017473"/>
    </source>
</evidence>
<dbReference type="AlphaFoldDB" id="A0A518CZJ6"/>
<comment type="similarity">
    <text evidence="6">Belongs to the GHMP kinase family. IspE subfamily.</text>
</comment>
<feature type="domain" description="GHMP kinase N-terminal" evidence="7">
    <location>
        <begin position="82"/>
        <end position="145"/>
    </location>
</feature>
<dbReference type="SUPFAM" id="SSF55060">
    <property type="entry name" value="GHMP Kinase, C-terminal domain"/>
    <property type="match status" value="1"/>
</dbReference>
<evidence type="ECO:0000313" key="9">
    <source>
        <dbReference type="Proteomes" id="UP000319342"/>
    </source>
</evidence>
<dbReference type="SUPFAM" id="SSF54211">
    <property type="entry name" value="Ribosomal protein S5 domain 2-like"/>
    <property type="match status" value="1"/>
</dbReference>
<comment type="pathway">
    <text evidence="6">Isoprenoid biosynthesis; isopentenyl diphosphate biosynthesis via DXP pathway; isopentenyl diphosphate from 1-deoxy-D-xylulose 5-phosphate: step 3/6.</text>
</comment>
<dbReference type="UniPathway" id="UPA00056">
    <property type="reaction ID" value="UER00094"/>
</dbReference>
<evidence type="ECO:0000256" key="4">
    <source>
        <dbReference type="ARBA" id="ARBA00022777"/>
    </source>
</evidence>
<keyword evidence="3 6" id="KW-0547">Nucleotide-binding</keyword>
<dbReference type="PANTHER" id="PTHR43527:SF2">
    <property type="entry name" value="4-DIPHOSPHOCYTIDYL-2-C-METHYL-D-ERYTHRITOL KINASE, CHLOROPLASTIC"/>
    <property type="match status" value="1"/>
</dbReference>
<dbReference type="Gene3D" id="3.30.70.890">
    <property type="entry name" value="GHMP kinase, C-terminal domain"/>
    <property type="match status" value="1"/>
</dbReference>
<dbReference type="GO" id="GO:0050515">
    <property type="term" value="F:4-(cytidine 5'-diphospho)-2-C-methyl-D-erythritol kinase activity"/>
    <property type="evidence" value="ECO:0007669"/>
    <property type="project" value="UniProtKB-UniRule"/>
</dbReference>
<evidence type="ECO:0000256" key="6">
    <source>
        <dbReference type="HAMAP-Rule" id="MF_00061"/>
    </source>
</evidence>
<dbReference type="InterPro" id="IPR014721">
    <property type="entry name" value="Ribsml_uS5_D2-typ_fold_subgr"/>
</dbReference>
<dbReference type="InterPro" id="IPR004424">
    <property type="entry name" value="IspE"/>
</dbReference>
<dbReference type="RefSeq" id="WP_419186468.1">
    <property type="nucleotide sequence ID" value="NZ_CP036290.1"/>
</dbReference>
<comment type="catalytic activity">
    <reaction evidence="6">
        <text>4-CDP-2-C-methyl-D-erythritol + ATP = 4-CDP-2-C-methyl-D-erythritol 2-phosphate + ADP + H(+)</text>
        <dbReference type="Rhea" id="RHEA:18437"/>
        <dbReference type="ChEBI" id="CHEBI:15378"/>
        <dbReference type="ChEBI" id="CHEBI:30616"/>
        <dbReference type="ChEBI" id="CHEBI:57823"/>
        <dbReference type="ChEBI" id="CHEBI:57919"/>
        <dbReference type="ChEBI" id="CHEBI:456216"/>
        <dbReference type="EC" id="2.7.1.148"/>
    </reaction>
</comment>
<proteinExistence type="inferred from homology"/>
<feature type="binding site" evidence="6">
    <location>
        <begin position="115"/>
        <end position="125"/>
    </location>
    <ligand>
        <name>ATP</name>
        <dbReference type="ChEBI" id="CHEBI:30616"/>
    </ligand>
</feature>
<evidence type="ECO:0000259" key="7">
    <source>
        <dbReference type="Pfam" id="PF00288"/>
    </source>
</evidence>
<evidence type="ECO:0000313" key="8">
    <source>
        <dbReference type="EMBL" id="QDU84648.1"/>
    </source>
</evidence>
<dbReference type="InterPro" id="IPR020568">
    <property type="entry name" value="Ribosomal_Su5_D2-typ_SF"/>
</dbReference>
<organism evidence="8 9">
    <name type="scientific">Rohdeia mirabilis</name>
    <dbReference type="NCBI Taxonomy" id="2528008"/>
    <lineage>
        <taxon>Bacteria</taxon>
        <taxon>Pseudomonadati</taxon>
        <taxon>Planctomycetota</taxon>
        <taxon>Planctomycetia</taxon>
        <taxon>Planctomycetia incertae sedis</taxon>
        <taxon>Rohdeia</taxon>
    </lineage>
</organism>
<sequence length="323" mass="33886">MNAPLVATALAPAKLNTTLRVLGRRADGFHELDTSMVCIGPCDVVEARLRPAPPRPAHDLVVRLALEGSAATDDVRAAPQNLAERAARAYVEALERRTGLCVDFALELDLVKNVPSRAGLGGASSDAAAALLVVRDLVLVHSGQVLAWADCLDELAELGSDTVFFAAARFTGRGRATGRGERVEVLSRTGVERERGRFALVVPDVGCSTPSVYAAFALGSGPAAVGALAASSFANDLVDAARAVEPVLDEWFEALGPRFDLSGSGSALFARATDADDAAELVDQARRAAERLGRTPRWCGVTTECGHGVRLVRAPRRSSGGRP</sequence>
<evidence type="ECO:0000256" key="3">
    <source>
        <dbReference type="ARBA" id="ARBA00022741"/>
    </source>
</evidence>
<name>A0A518CZJ6_9BACT</name>
<evidence type="ECO:0000256" key="2">
    <source>
        <dbReference type="ARBA" id="ARBA00022679"/>
    </source>
</evidence>